<keyword evidence="6 10" id="KW-0472">Membrane</keyword>
<dbReference type="CDD" id="cd00037">
    <property type="entry name" value="CLECT"/>
    <property type="match status" value="1"/>
</dbReference>
<dbReference type="PROSITE" id="PS50262">
    <property type="entry name" value="G_PROTEIN_RECEP_F1_2"/>
    <property type="match status" value="1"/>
</dbReference>
<keyword evidence="4 10" id="KW-1133">Transmembrane helix</keyword>
<feature type="transmembrane region" description="Helical" evidence="10">
    <location>
        <begin position="357"/>
        <end position="376"/>
    </location>
</feature>
<dbReference type="EMBL" id="CAJPWZ010002750">
    <property type="protein sequence ID" value="CAG2244904.1"/>
    <property type="molecule type" value="Genomic_DNA"/>
</dbReference>
<proteinExistence type="predicted"/>
<dbReference type="PROSITE" id="PS50041">
    <property type="entry name" value="C_TYPE_LECTIN_2"/>
    <property type="match status" value="1"/>
</dbReference>
<comment type="caution">
    <text evidence="13">The sequence shown here is derived from an EMBL/GenBank/DDBJ whole genome shotgun (WGS) entry which is preliminary data.</text>
</comment>
<evidence type="ECO:0000259" key="11">
    <source>
        <dbReference type="PROSITE" id="PS50041"/>
    </source>
</evidence>
<dbReference type="SUPFAM" id="SSF56436">
    <property type="entry name" value="C-type lectin-like"/>
    <property type="match status" value="1"/>
</dbReference>
<dbReference type="InterPro" id="IPR016187">
    <property type="entry name" value="CTDL_fold"/>
</dbReference>
<dbReference type="Proteomes" id="UP000683360">
    <property type="component" value="Unassembled WGS sequence"/>
</dbReference>
<evidence type="ECO:0000256" key="8">
    <source>
        <dbReference type="ARBA" id="ARBA00023180"/>
    </source>
</evidence>
<keyword evidence="14" id="KW-1185">Reference proteome</keyword>
<name>A0A8S3UUK6_MYTED</name>
<keyword evidence="3 10" id="KW-0812">Transmembrane</keyword>
<feature type="transmembrane region" description="Helical" evidence="10">
    <location>
        <begin position="396"/>
        <end position="415"/>
    </location>
</feature>
<feature type="transmembrane region" description="Helical" evidence="10">
    <location>
        <begin position="733"/>
        <end position="760"/>
    </location>
</feature>
<dbReference type="AlphaFoldDB" id="A0A8S3UUK6"/>
<reference evidence="13" key="1">
    <citation type="submission" date="2021-03" db="EMBL/GenBank/DDBJ databases">
        <authorList>
            <person name="Bekaert M."/>
        </authorList>
    </citation>
    <scope>NUCLEOTIDE SEQUENCE</scope>
</reference>
<evidence type="ECO:0000256" key="7">
    <source>
        <dbReference type="ARBA" id="ARBA00023170"/>
    </source>
</evidence>
<keyword evidence="2" id="KW-1003">Cell membrane</keyword>
<sequence>MAEQLQEHCPATDIYEIALSTVGGEIFSMLNANHSIMVRFDDSNFYSININKECSDFQFEIEVYFGYYIDVLELQELLELCENGTVIEKLFCDPFSIYSVSYVNDPVFPYFSGVDIFFTDELHHCTAWFRNFITQKNYTVANDDLNFFLYNMTSCWGMMSLLNQQNVFILSPNEYDMQGMLVLGAMAAGFSQPDYKEVFIGTQDGSCMKRFVEYFYLNSYYTSEEYLLSLDVIIEFKNENSCIEVYYNCRKDWDYILPVDIPNKSLAYLQMVIAGEVTLVNFFVLYIFLQKANRSPTTILLSMLAVSDTLTALFICIPTIIAYQFYHHHISFNGTVLSWNLIDYNSCIISGATDFKYAFHLLSVLITTLLSIQKAIALRFPLWSIRGLTNNRSVKVSAIALTLSIILFLPNVVIWKILSKDVDGRCCIDGDLILKYYDVYRNINLTSDILTVIAIFISLVCTIYITSKLTCLRRNLPWSDNMTVRKKHLMSAITVVVICGIFIASEVLHIMTGVMFWIVNYYDLESDYKLVTLLESTKQYSDLSLLIGFSLNFVVYLAMSTQLREKLLNGAKEITGSKQRETNMVLNYVDRNNDESRQWCQNNHMDMIMIKTESDYDEVKNKLTSESVDTSFQFWIALYWNRDQHQFLWRDNTVLNFSHWCNEEAISCQCPCSSLGKGARQDFSNYTIDELFEMLAPQLAKMEKELSVDKSNLSATVNKRISAKDERKSSQSIGILGIVFIVSVILGVVIIDLISLIHFLKPKLIRGNTDTSGPEERQD</sequence>
<dbReference type="InterPro" id="IPR017452">
    <property type="entry name" value="GPCR_Rhodpsn_7TM"/>
</dbReference>
<gene>
    <name evidence="13" type="ORF">MEDL_56931</name>
</gene>
<dbReference type="PANTHER" id="PTHR24246:SF27">
    <property type="entry name" value="ADENOSINE RECEPTOR, ISOFORM A"/>
    <property type="match status" value="1"/>
</dbReference>
<evidence type="ECO:0000256" key="2">
    <source>
        <dbReference type="ARBA" id="ARBA00022475"/>
    </source>
</evidence>
<feature type="transmembrane region" description="Helical" evidence="10">
    <location>
        <begin position="301"/>
        <end position="326"/>
    </location>
</feature>
<dbReference type="PANTHER" id="PTHR24246">
    <property type="entry name" value="OLFACTORY RECEPTOR AND ADENOSINE RECEPTOR"/>
    <property type="match status" value="1"/>
</dbReference>
<evidence type="ECO:0000259" key="12">
    <source>
        <dbReference type="PROSITE" id="PS50262"/>
    </source>
</evidence>
<feature type="transmembrane region" description="Helical" evidence="10">
    <location>
        <begin position="492"/>
        <end position="519"/>
    </location>
</feature>
<keyword evidence="8" id="KW-0325">Glycoprotein</keyword>
<evidence type="ECO:0000256" key="5">
    <source>
        <dbReference type="ARBA" id="ARBA00023040"/>
    </source>
</evidence>
<dbReference type="OrthoDB" id="6162597at2759"/>
<feature type="domain" description="G-protein coupled receptors family 1 profile" evidence="12">
    <location>
        <begin position="280"/>
        <end position="556"/>
    </location>
</feature>
<feature type="transmembrane region" description="Helical" evidence="10">
    <location>
        <begin position="267"/>
        <end position="289"/>
    </location>
</feature>
<evidence type="ECO:0000256" key="6">
    <source>
        <dbReference type="ARBA" id="ARBA00023136"/>
    </source>
</evidence>
<dbReference type="GO" id="GO:0005886">
    <property type="term" value="C:plasma membrane"/>
    <property type="evidence" value="ECO:0007669"/>
    <property type="project" value="UniProtKB-SubCell"/>
</dbReference>
<evidence type="ECO:0000313" key="14">
    <source>
        <dbReference type="Proteomes" id="UP000683360"/>
    </source>
</evidence>
<evidence type="ECO:0000256" key="10">
    <source>
        <dbReference type="SAM" id="Phobius"/>
    </source>
</evidence>
<feature type="domain" description="C-type lectin" evidence="11">
    <location>
        <begin position="594"/>
        <end position="682"/>
    </location>
</feature>
<evidence type="ECO:0008006" key="15">
    <source>
        <dbReference type="Google" id="ProtNLM"/>
    </source>
</evidence>
<feature type="transmembrane region" description="Helical" evidence="10">
    <location>
        <begin position="449"/>
        <end position="471"/>
    </location>
</feature>
<evidence type="ECO:0000256" key="4">
    <source>
        <dbReference type="ARBA" id="ARBA00022989"/>
    </source>
</evidence>
<evidence type="ECO:0000313" key="13">
    <source>
        <dbReference type="EMBL" id="CAG2244904.1"/>
    </source>
</evidence>
<keyword evidence="5" id="KW-0297">G-protein coupled receptor</keyword>
<comment type="subcellular location">
    <subcellularLocation>
        <location evidence="1">Cell membrane</location>
        <topology evidence="1">Multi-pass membrane protein</topology>
    </subcellularLocation>
</comment>
<dbReference type="Gene3D" id="1.20.1070.10">
    <property type="entry name" value="Rhodopsin 7-helix transmembrane proteins"/>
    <property type="match status" value="1"/>
</dbReference>
<organism evidence="13 14">
    <name type="scientific">Mytilus edulis</name>
    <name type="common">Blue mussel</name>
    <dbReference type="NCBI Taxonomy" id="6550"/>
    <lineage>
        <taxon>Eukaryota</taxon>
        <taxon>Metazoa</taxon>
        <taxon>Spiralia</taxon>
        <taxon>Lophotrochozoa</taxon>
        <taxon>Mollusca</taxon>
        <taxon>Bivalvia</taxon>
        <taxon>Autobranchia</taxon>
        <taxon>Pteriomorphia</taxon>
        <taxon>Mytilida</taxon>
        <taxon>Mytiloidea</taxon>
        <taxon>Mytilidae</taxon>
        <taxon>Mytilinae</taxon>
        <taxon>Mytilus</taxon>
    </lineage>
</organism>
<evidence type="ECO:0000256" key="9">
    <source>
        <dbReference type="ARBA" id="ARBA00023224"/>
    </source>
</evidence>
<dbReference type="InterPro" id="IPR016186">
    <property type="entry name" value="C-type_lectin-like/link_sf"/>
</dbReference>
<accession>A0A8S3UUK6</accession>
<feature type="transmembrane region" description="Helical" evidence="10">
    <location>
        <begin position="539"/>
        <end position="559"/>
    </location>
</feature>
<keyword evidence="9" id="KW-0807">Transducer</keyword>
<keyword evidence="7" id="KW-0675">Receptor</keyword>
<dbReference type="InterPro" id="IPR001304">
    <property type="entry name" value="C-type_lectin-like"/>
</dbReference>
<protein>
    <recommendedName>
        <fullName evidence="15">G-protein coupled receptors family 1 profile domain-containing protein</fullName>
    </recommendedName>
</protein>
<evidence type="ECO:0000256" key="3">
    <source>
        <dbReference type="ARBA" id="ARBA00022692"/>
    </source>
</evidence>
<dbReference type="GO" id="GO:0004930">
    <property type="term" value="F:G protein-coupled receptor activity"/>
    <property type="evidence" value="ECO:0007669"/>
    <property type="project" value="UniProtKB-KW"/>
</dbReference>
<dbReference type="SUPFAM" id="SSF81321">
    <property type="entry name" value="Family A G protein-coupled receptor-like"/>
    <property type="match status" value="1"/>
</dbReference>
<evidence type="ECO:0000256" key="1">
    <source>
        <dbReference type="ARBA" id="ARBA00004651"/>
    </source>
</evidence>
<dbReference type="Gene3D" id="3.10.100.10">
    <property type="entry name" value="Mannose-Binding Protein A, subunit A"/>
    <property type="match status" value="1"/>
</dbReference>